<accession>A0ACB8E3W6</accession>
<proteinExistence type="predicted"/>
<organism evidence="1 2">
    <name type="scientific">Dermacentor silvarum</name>
    <name type="common">Tick</name>
    <dbReference type="NCBI Taxonomy" id="543639"/>
    <lineage>
        <taxon>Eukaryota</taxon>
        <taxon>Metazoa</taxon>
        <taxon>Ecdysozoa</taxon>
        <taxon>Arthropoda</taxon>
        <taxon>Chelicerata</taxon>
        <taxon>Arachnida</taxon>
        <taxon>Acari</taxon>
        <taxon>Parasitiformes</taxon>
        <taxon>Ixodida</taxon>
        <taxon>Ixodoidea</taxon>
        <taxon>Ixodidae</taxon>
        <taxon>Rhipicephalinae</taxon>
        <taxon>Dermacentor</taxon>
    </lineage>
</organism>
<protein>
    <submittedName>
        <fullName evidence="1">Uncharacterized protein</fullName>
    </submittedName>
</protein>
<evidence type="ECO:0000313" key="1">
    <source>
        <dbReference type="EMBL" id="KAH7981450.1"/>
    </source>
</evidence>
<evidence type="ECO:0000313" key="2">
    <source>
        <dbReference type="Proteomes" id="UP000821865"/>
    </source>
</evidence>
<gene>
    <name evidence="1" type="ORF">HPB49_024131</name>
</gene>
<dbReference type="EMBL" id="CM023470">
    <property type="protein sequence ID" value="KAH7981450.1"/>
    <property type="molecule type" value="Genomic_DNA"/>
</dbReference>
<keyword evidence="2" id="KW-1185">Reference proteome</keyword>
<name>A0ACB8E3W6_DERSI</name>
<dbReference type="Proteomes" id="UP000821865">
    <property type="component" value="Chromosome 1"/>
</dbReference>
<comment type="caution">
    <text evidence="1">The sequence shown here is derived from an EMBL/GenBank/DDBJ whole genome shotgun (WGS) entry which is preliminary data.</text>
</comment>
<reference evidence="1" key="1">
    <citation type="submission" date="2020-05" db="EMBL/GenBank/DDBJ databases">
        <title>Large-scale comparative analyses of tick genomes elucidate their genetic diversity and vector capacities.</title>
        <authorList>
            <person name="Jia N."/>
            <person name="Wang J."/>
            <person name="Shi W."/>
            <person name="Du L."/>
            <person name="Sun Y."/>
            <person name="Zhan W."/>
            <person name="Jiang J."/>
            <person name="Wang Q."/>
            <person name="Zhang B."/>
            <person name="Ji P."/>
            <person name="Sakyi L.B."/>
            <person name="Cui X."/>
            <person name="Yuan T."/>
            <person name="Jiang B."/>
            <person name="Yang W."/>
            <person name="Lam T.T.-Y."/>
            <person name="Chang Q."/>
            <person name="Ding S."/>
            <person name="Wang X."/>
            <person name="Zhu J."/>
            <person name="Ruan X."/>
            <person name="Zhao L."/>
            <person name="Wei J."/>
            <person name="Que T."/>
            <person name="Du C."/>
            <person name="Cheng J."/>
            <person name="Dai P."/>
            <person name="Han X."/>
            <person name="Huang E."/>
            <person name="Gao Y."/>
            <person name="Liu J."/>
            <person name="Shao H."/>
            <person name="Ye R."/>
            <person name="Li L."/>
            <person name="Wei W."/>
            <person name="Wang X."/>
            <person name="Wang C."/>
            <person name="Yang T."/>
            <person name="Huo Q."/>
            <person name="Li W."/>
            <person name="Guo W."/>
            <person name="Chen H."/>
            <person name="Zhou L."/>
            <person name="Ni X."/>
            <person name="Tian J."/>
            <person name="Zhou Y."/>
            <person name="Sheng Y."/>
            <person name="Liu T."/>
            <person name="Pan Y."/>
            <person name="Xia L."/>
            <person name="Li J."/>
            <person name="Zhao F."/>
            <person name="Cao W."/>
        </authorList>
    </citation>
    <scope>NUCLEOTIDE SEQUENCE</scope>
    <source>
        <strain evidence="1">Dsil-2018</strain>
    </source>
</reference>
<sequence length="290" mass="31290">MLELGAGTNPPASSASSMLSMLNMESSRSNAFLLGSPPLAALHSMTDIRASQASYSAGSPALKAQGSLSCAYSSASGTPHGINDILGRPQAAAAAAAAAAGLGAIGLPRFGLGAAGVYFNPANGALHKMGLAELPGRPHLYWPGVVQNPALWRDRLASASVAQNCLDKDGKKKHTRPTFSGHQIYVLEKTFEQTKYLAGPERAKLAYALGMSESQVKVWFQNRRTKWRKKHAAEMATAKKKHDNEAEQLRHDDVSDHEMEHGDAKKMRQEDPLLRHHHRDDRRPDSLASI</sequence>